<reference evidence="2 4" key="1">
    <citation type="submission" date="2023-10" db="EMBL/GenBank/DDBJ databases">
        <title>Whole Genome based description of the genera Actinobaculum and Actinotignum reveals a complex phylogenetic relationship within the species included in the genus Actinotignum.</title>
        <authorList>
            <person name="Jensen C.S."/>
            <person name="Dargis R."/>
            <person name="Kemp M."/>
            <person name="Christensen J.J."/>
        </authorList>
    </citation>
    <scope>NUCLEOTIDE SEQUENCE</scope>
    <source>
        <strain evidence="3 4">SLA_B089</strain>
        <strain evidence="2">SLA_B245</strain>
    </source>
</reference>
<dbReference type="EMBL" id="JAWNFY010000009">
    <property type="protein sequence ID" value="MDY5146209.1"/>
    <property type="molecule type" value="Genomic_DNA"/>
</dbReference>
<organism evidence="2 5">
    <name type="scientific">Actinotignum timonense</name>
    <dbReference type="NCBI Taxonomy" id="1870995"/>
    <lineage>
        <taxon>Bacteria</taxon>
        <taxon>Bacillati</taxon>
        <taxon>Actinomycetota</taxon>
        <taxon>Actinomycetes</taxon>
        <taxon>Actinomycetales</taxon>
        <taxon>Actinomycetaceae</taxon>
        <taxon>Actinotignum</taxon>
    </lineage>
</organism>
<accession>A0AAW9HGY6</accession>
<feature type="domain" description="SAF" evidence="1">
    <location>
        <begin position="38"/>
        <end position="96"/>
    </location>
</feature>
<evidence type="ECO:0000313" key="5">
    <source>
        <dbReference type="Proteomes" id="UP001288320"/>
    </source>
</evidence>
<evidence type="ECO:0000313" key="4">
    <source>
        <dbReference type="Proteomes" id="UP001284901"/>
    </source>
</evidence>
<dbReference type="InterPro" id="IPR013974">
    <property type="entry name" value="SAF"/>
</dbReference>
<dbReference type="RefSeq" id="WP_087069911.1">
    <property type="nucleotide sequence ID" value="NZ_CAUPFC010000004.1"/>
</dbReference>
<gene>
    <name evidence="2" type="ORF">R6G74_02095</name>
    <name evidence="3" type="ORF">R6P33_04125</name>
</gene>
<name>A0AAW9HGY6_9ACTO</name>
<evidence type="ECO:0000259" key="1">
    <source>
        <dbReference type="SMART" id="SM00858"/>
    </source>
</evidence>
<comment type="caution">
    <text evidence="2">The sequence shown here is derived from an EMBL/GenBank/DDBJ whole genome shotgun (WGS) entry which is preliminary data.</text>
</comment>
<dbReference type="AlphaFoldDB" id="A0AAW9HGY6"/>
<keyword evidence="4" id="KW-1185">Reference proteome</keyword>
<dbReference type="Proteomes" id="UP001288320">
    <property type="component" value="Unassembled WGS sequence"/>
</dbReference>
<evidence type="ECO:0000313" key="2">
    <source>
        <dbReference type="EMBL" id="MDY5140110.1"/>
    </source>
</evidence>
<dbReference type="EMBL" id="JAWNFV010000003">
    <property type="protein sequence ID" value="MDY5140110.1"/>
    <property type="molecule type" value="Genomic_DNA"/>
</dbReference>
<dbReference type="GeneID" id="92813579"/>
<proteinExistence type="predicted"/>
<protein>
    <recommendedName>
        <fullName evidence="1">SAF domain-containing protein</fullName>
    </recommendedName>
</protein>
<evidence type="ECO:0000313" key="3">
    <source>
        <dbReference type="EMBL" id="MDY5146209.1"/>
    </source>
</evidence>
<dbReference type="Proteomes" id="UP001284901">
    <property type="component" value="Unassembled WGS sequence"/>
</dbReference>
<dbReference type="SMART" id="SM00858">
    <property type="entry name" value="SAF"/>
    <property type="match status" value="1"/>
</dbReference>
<sequence>MREKTWTRWKDPRLAGGVALIAAGALAGGYALRGPVTVPVYRATEAVVPGTSLDEASLAVVEVPAGLADAYIPAGQAGTVGRTIYPGELVEKSALRMSGERVVTMLPLSGALPTALARGAPAQLWALPAAGGTGEKAPARLISREVIFAGTASDTHFAGAAAMEVHIPRAELGAALEELAAGASFTLVGEVQ</sequence>